<dbReference type="SUPFAM" id="SSF54001">
    <property type="entry name" value="Cysteine proteinases"/>
    <property type="match status" value="1"/>
</dbReference>
<dbReference type="EMBL" id="JAMSHJ010000004">
    <property type="protein sequence ID" value="KAI5421032.1"/>
    <property type="molecule type" value="Genomic_DNA"/>
</dbReference>
<keyword evidence="4" id="KW-0788">Thiol protease</keyword>
<keyword evidence="2" id="KW-0645">Protease</keyword>
<proteinExistence type="inferred from homology"/>
<sequence length="275" mass="31790">MRDAVGSFVGWPSDLIFPDAETPTRPTHKVGKGISRRIESVASQKEVPSRKLKSAAKDIPTTSGTKSQIMMRLEKMVDESDIMHGAIRSIDFDEGVFGAAHFEIIAKEDMQQLFEHDELGIAVIHTYIWYMYVTLMRGTELFCIFLPFNSGNGGHWVLVAMDLSRLIVYYLDSLSGDWSKYPSMKKTVDAAIIKFRSKKNYRNRKDITWVRVQCPQQNNSVDCGFFVLRFMRDIIALNRIDIPKMYFEEYKSYSRAHLDEMKDELCQFIVDQRII</sequence>
<dbReference type="PROSITE" id="PS50600">
    <property type="entry name" value="ULP_PROTEASE"/>
    <property type="match status" value="1"/>
</dbReference>
<protein>
    <recommendedName>
        <fullName evidence="5">Ubiquitin-like protease family profile domain-containing protein</fullName>
    </recommendedName>
</protein>
<dbReference type="InterPro" id="IPR038765">
    <property type="entry name" value="Papain-like_cys_pep_sf"/>
</dbReference>
<evidence type="ECO:0000259" key="5">
    <source>
        <dbReference type="PROSITE" id="PS50600"/>
    </source>
</evidence>
<name>A0A9D4XIZ4_PEA</name>
<evidence type="ECO:0000313" key="6">
    <source>
        <dbReference type="EMBL" id="KAI5421032.1"/>
    </source>
</evidence>
<evidence type="ECO:0000256" key="1">
    <source>
        <dbReference type="ARBA" id="ARBA00005234"/>
    </source>
</evidence>
<dbReference type="Proteomes" id="UP001058974">
    <property type="component" value="Chromosome 4"/>
</dbReference>
<keyword evidence="7" id="KW-1185">Reference proteome</keyword>
<evidence type="ECO:0000256" key="4">
    <source>
        <dbReference type="ARBA" id="ARBA00022807"/>
    </source>
</evidence>
<dbReference type="Pfam" id="PF02902">
    <property type="entry name" value="Peptidase_C48"/>
    <property type="match status" value="1"/>
</dbReference>
<organism evidence="6 7">
    <name type="scientific">Pisum sativum</name>
    <name type="common">Garden pea</name>
    <name type="synonym">Lathyrus oleraceus</name>
    <dbReference type="NCBI Taxonomy" id="3888"/>
    <lineage>
        <taxon>Eukaryota</taxon>
        <taxon>Viridiplantae</taxon>
        <taxon>Streptophyta</taxon>
        <taxon>Embryophyta</taxon>
        <taxon>Tracheophyta</taxon>
        <taxon>Spermatophyta</taxon>
        <taxon>Magnoliopsida</taxon>
        <taxon>eudicotyledons</taxon>
        <taxon>Gunneridae</taxon>
        <taxon>Pentapetalae</taxon>
        <taxon>rosids</taxon>
        <taxon>fabids</taxon>
        <taxon>Fabales</taxon>
        <taxon>Fabaceae</taxon>
        <taxon>Papilionoideae</taxon>
        <taxon>50 kb inversion clade</taxon>
        <taxon>NPAAA clade</taxon>
        <taxon>Hologalegina</taxon>
        <taxon>IRL clade</taxon>
        <taxon>Fabeae</taxon>
        <taxon>Lathyrus</taxon>
    </lineage>
</organism>
<dbReference type="Gene3D" id="3.40.395.10">
    <property type="entry name" value="Adenoviral Proteinase, Chain A"/>
    <property type="match status" value="1"/>
</dbReference>
<dbReference type="Gramene" id="Psat04G0475300-T1">
    <property type="protein sequence ID" value="KAI5421032.1"/>
    <property type="gene ID" value="KIW84_044753"/>
</dbReference>
<gene>
    <name evidence="6" type="ORF">KIW84_044753</name>
</gene>
<evidence type="ECO:0000313" key="7">
    <source>
        <dbReference type="Proteomes" id="UP001058974"/>
    </source>
</evidence>
<dbReference type="GO" id="GO:0016926">
    <property type="term" value="P:protein desumoylation"/>
    <property type="evidence" value="ECO:0007669"/>
    <property type="project" value="TreeGrafter"/>
</dbReference>
<comment type="similarity">
    <text evidence="1">Belongs to the peptidase C48 family.</text>
</comment>
<dbReference type="PANTHER" id="PTHR12606">
    <property type="entry name" value="SENTRIN/SUMO-SPECIFIC PROTEASE"/>
    <property type="match status" value="1"/>
</dbReference>
<dbReference type="InterPro" id="IPR003653">
    <property type="entry name" value="Peptidase_C48_C"/>
</dbReference>
<dbReference type="GO" id="GO:0006508">
    <property type="term" value="P:proteolysis"/>
    <property type="evidence" value="ECO:0007669"/>
    <property type="project" value="UniProtKB-KW"/>
</dbReference>
<evidence type="ECO:0000256" key="3">
    <source>
        <dbReference type="ARBA" id="ARBA00022801"/>
    </source>
</evidence>
<comment type="caution">
    <text evidence="6">The sequence shown here is derived from an EMBL/GenBank/DDBJ whole genome shotgun (WGS) entry which is preliminary data.</text>
</comment>
<dbReference type="PANTHER" id="PTHR12606:SF1">
    <property type="entry name" value="UBIQUITIN-LIKE-SPECIFIC PROTEASE 1A"/>
    <property type="match status" value="1"/>
</dbReference>
<reference evidence="6 7" key="1">
    <citation type="journal article" date="2022" name="Nat. Genet.">
        <title>Improved pea reference genome and pan-genome highlight genomic features and evolutionary characteristics.</title>
        <authorList>
            <person name="Yang T."/>
            <person name="Liu R."/>
            <person name="Luo Y."/>
            <person name="Hu S."/>
            <person name="Wang D."/>
            <person name="Wang C."/>
            <person name="Pandey M.K."/>
            <person name="Ge S."/>
            <person name="Xu Q."/>
            <person name="Li N."/>
            <person name="Li G."/>
            <person name="Huang Y."/>
            <person name="Saxena R.K."/>
            <person name="Ji Y."/>
            <person name="Li M."/>
            <person name="Yan X."/>
            <person name="He Y."/>
            <person name="Liu Y."/>
            <person name="Wang X."/>
            <person name="Xiang C."/>
            <person name="Varshney R.K."/>
            <person name="Ding H."/>
            <person name="Gao S."/>
            <person name="Zong X."/>
        </authorList>
    </citation>
    <scope>NUCLEOTIDE SEQUENCE [LARGE SCALE GENOMIC DNA]</scope>
    <source>
        <strain evidence="6 7">cv. Zhongwan 6</strain>
    </source>
</reference>
<dbReference type="AlphaFoldDB" id="A0A9D4XIZ4"/>
<evidence type="ECO:0000256" key="2">
    <source>
        <dbReference type="ARBA" id="ARBA00022670"/>
    </source>
</evidence>
<keyword evidence="3" id="KW-0378">Hydrolase</keyword>
<dbReference type="GO" id="GO:0016929">
    <property type="term" value="F:deSUMOylase activity"/>
    <property type="evidence" value="ECO:0007669"/>
    <property type="project" value="TreeGrafter"/>
</dbReference>
<accession>A0A9D4XIZ4</accession>
<dbReference type="GO" id="GO:0005634">
    <property type="term" value="C:nucleus"/>
    <property type="evidence" value="ECO:0007669"/>
    <property type="project" value="TreeGrafter"/>
</dbReference>
<feature type="domain" description="Ubiquitin-like protease family profile" evidence="5">
    <location>
        <begin position="67"/>
        <end position="234"/>
    </location>
</feature>